<keyword evidence="1" id="KW-0472">Membrane</keyword>
<dbReference type="STRING" id="641025.SAMN05421507_101793"/>
<feature type="transmembrane region" description="Helical" evidence="1">
    <location>
        <begin position="98"/>
        <end position="119"/>
    </location>
</feature>
<keyword evidence="1" id="KW-0812">Transmembrane</keyword>
<gene>
    <name evidence="2" type="ORF">SAMN05421507_101793</name>
</gene>
<dbReference type="EMBL" id="FNIX01000001">
    <property type="protein sequence ID" value="SDN94381.1"/>
    <property type="molecule type" value="Genomic_DNA"/>
</dbReference>
<organism evidence="2 3">
    <name type="scientific">Lentzea jiangxiensis</name>
    <dbReference type="NCBI Taxonomy" id="641025"/>
    <lineage>
        <taxon>Bacteria</taxon>
        <taxon>Bacillati</taxon>
        <taxon>Actinomycetota</taxon>
        <taxon>Actinomycetes</taxon>
        <taxon>Pseudonocardiales</taxon>
        <taxon>Pseudonocardiaceae</taxon>
        <taxon>Lentzea</taxon>
    </lineage>
</organism>
<proteinExistence type="predicted"/>
<name>A0A1H0FIR7_9PSEU</name>
<dbReference type="Proteomes" id="UP000199691">
    <property type="component" value="Unassembled WGS sequence"/>
</dbReference>
<keyword evidence="1" id="KW-1133">Transmembrane helix</keyword>
<dbReference type="OrthoDB" id="3700017at2"/>
<protein>
    <submittedName>
        <fullName evidence="2">Uncharacterized protein</fullName>
    </submittedName>
</protein>
<evidence type="ECO:0000313" key="3">
    <source>
        <dbReference type="Proteomes" id="UP000199691"/>
    </source>
</evidence>
<reference evidence="3" key="1">
    <citation type="submission" date="2016-10" db="EMBL/GenBank/DDBJ databases">
        <authorList>
            <person name="Varghese N."/>
            <person name="Submissions S."/>
        </authorList>
    </citation>
    <scope>NUCLEOTIDE SEQUENCE [LARGE SCALE GENOMIC DNA]</scope>
    <source>
        <strain evidence="3">CGMCC 4.6609</strain>
    </source>
</reference>
<sequence length="133" mass="14336">MVPALAVFVGSLFPAGIGGHSVWLTAFGETLRCRVDAVERHPSSRGADSFTTHLRCGDRELELSPTGARKAKPVGAELDVVVDGTGFFTSLERDEVSWLHNALFAIGLLGSARFVLLVVRLPVRRPEPAAEKQ</sequence>
<accession>A0A1H0FIR7</accession>
<dbReference type="AlphaFoldDB" id="A0A1H0FIR7"/>
<evidence type="ECO:0000256" key="1">
    <source>
        <dbReference type="SAM" id="Phobius"/>
    </source>
</evidence>
<dbReference type="RefSeq" id="WP_143022517.1">
    <property type="nucleotide sequence ID" value="NZ_FNIX01000001.1"/>
</dbReference>
<evidence type="ECO:0000313" key="2">
    <source>
        <dbReference type="EMBL" id="SDN94381.1"/>
    </source>
</evidence>
<keyword evidence="3" id="KW-1185">Reference proteome</keyword>